<evidence type="ECO:0000313" key="6">
    <source>
        <dbReference type="Proteomes" id="UP001193501"/>
    </source>
</evidence>
<dbReference type="PIRSF" id="PIRSF006241">
    <property type="entry name" value="HyI"/>
    <property type="match status" value="1"/>
</dbReference>
<dbReference type="Gene3D" id="3.20.20.150">
    <property type="entry name" value="Divalent-metal-dependent TIM barrel enzymes"/>
    <property type="match status" value="1"/>
</dbReference>
<dbReference type="RefSeq" id="WP_168773437.1">
    <property type="nucleotide sequence ID" value="NZ_JAABNR010000002.1"/>
</dbReference>
<dbReference type="GO" id="GO:0046487">
    <property type="term" value="P:glyoxylate metabolic process"/>
    <property type="evidence" value="ECO:0007669"/>
    <property type="project" value="TreeGrafter"/>
</dbReference>
<dbReference type="PANTHER" id="PTHR43489:SF6">
    <property type="entry name" value="HYDROXYPYRUVATE ISOMERASE-RELATED"/>
    <property type="match status" value="1"/>
</dbReference>
<comment type="similarity">
    <text evidence="2">Belongs to the hyi family.</text>
</comment>
<feature type="active site" description="Proton donor/acceptor" evidence="3">
    <location>
        <position position="232"/>
    </location>
</feature>
<dbReference type="InterPro" id="IPR050417">
    <property type="entry name" value="Sugar_Epim/Isomerase"/>
</dbReference>
<protein>
    <submittedName>
        <fullName evidence="5">TIM barrel protein</fullName>
    </submittedName>
</protein>
<dbReference type="EMBL" id="JAABNR010000002">
    <property type="protein sequence ID" value="NBZ86641.1"/>
    <property type="molecule type" value="Genomic_DNA"/>
</dbReference>
<dbReference type="Pfam" id="PF01261">
    <property type="entry name" value="AP_endonuc_2"/>
    <property type="match status" value="1"/>
</dbReference>
<dbReference type="PANTHER" id="PTHR43489">
    <property type="entry name" value="ISOMERASE"/>
    <property type="match status" value="1"/>
</dbReference>
<sequence>MPRYAANITLLFTEVPVLDRPGLAHQAGFDGVEVLFPYDHGTPEWKTALGGLPLALINTPPGDWAAGERGHAAVPGAEEAFRSHFLKAAEVATALGAAKIHVMAGCAKGPEATQVFAENLAWAADQVPELGLTIEPLNAEDWPGYFLNDFDQAGRILADLDHPRIGLQFDLWHAARIHGDAQAVWQAHQARVSHVQIAGFPNRGEPGGGGFDLTALFRDLDASGYQGWVAAEYRPTRATVHGLAWLAALKARDRLIGGQG</sequence>
<keyword evidence="1 2" id="KW-0413">Isomerase</keyword>
<dbReference type="AlphaFoldDB" id="A0AAE4Y6A7"/>
<evidence type="ECO:0000313" key="5">
    <source>
        <dbReference type="EMBL" id="NBZ86641.1"/>
    </source>
</evidence>
<dbReference type="GO" id="GO:0008903">
    <property type="term" value="F:hydroxypyruvate isomerase activity"/>
    <property type="evidence" value="ECO:0007669"/>
    <property type="project" value="TreeGrafter"/>
</dbReference>
<gene>
    <name evidence="5" type="ORF">GV832_03535</name>
</gene>
<dbReference type="SUPFAM" id="SSF51658">
    <property type="entry name" value="Xylose isomerase-like"/>
    <property type="match status" value="1"/>
</dbReference>
<comment type="caution">
    <text evidence="5">The sequence shown here is derived from an EMBL/GenBank/DDBJ whole genome shotgun (WGS) entry which is preliminary data.</text>
</comment>
<reference evidence="5" key="1">
    <citation type="submission" date="2020-01" db="EMBL/GenBank/DDBJ databases">
        <authorList>
            <person name="Chen W.-M."/>
        </authorList>
    </citation>
    <scope>NUCLEOTIDE SEQUENCE</scope>
    <source>
        <strain evidence="5">CYK-10</strain>
    </source>
</reference>
<evidence type="ECO:0000256" key="1">
    <source>
        <dbReference type="ARBA" id="ARBA00023235"/>
    </source>
</evidence>
<evidence type="ECO:0000256" key="3">
    <source>
        <dbReference type="PIRSR" id="PIRSR006241-50"/>
    </source>
</evidence>
<name>A0AAE4Y6A7_9RHOB</name>
<evidence type="ECO:0000259" key="4">
    <source>
        <dbReference type="Pfam" id="PF01261"/>
    </source>
</evidence>
<dbReference type="InterPro" id="IPR026040">
    <property type="entry name" value="HyI-like"/>
</dbReference>
<feature type="active site" description="Proton donor/acceptor" evidence="3">
    <location>
        <position position="135"/>
    </location>
</feature>
<proteinExistence type="inferred from homology"/>
<organism evidence="5 6">
    <name type="scientific">Stagnihabitans tardus</name>
    <dbReference type="NCBI Taxonomy" id="2699202"/>
    <lineage>
        <taxon>Bacteria</taxon>
        <taxon>Pseudomonadati</taxon>
        <taxon>Pseudomonadota</taxon>
        <taxon>Alphaproteobacteria</taxon>
        <taxon>Rhodobacterales</taxon>
        <taxon>Paracoccaceae</taxon>
        <taxon>Stagnihabitans</taxon>
    </lineage>
</organism>
<dbReference type="Proteomes" id="UP001193501">
    <property type="component" value="Unassembled WGS sequence"/>
</dbReference>
<evidence type="ECO:0000256" key="2">
    <source>
        <dbReference type="PIRNR" id="PIRNR006241"/>
    </source>
</evidence>
<keyword evidence="6" id="KW-1185">Reference proteome</keyword>
<feature type="domain" description="Xylose isomerase-like TIM barrel" evidence="4">
    <location>
        <begin position="23"/>
        <end position="248"/>
    </location>
</feature>
<accession>A0AAE4Y6A7</accession>
<dbReference type="InterPro" id="IPR013022">
    <property type="entry name" value="Xyl_isomerase-like_TIM-brl"/>
</dbReference>
<dbReference type="InterPro" id="IPR036237">
    <property type="entry name" value="Xyl_isomerase-like_sf"/>
</dbReference>